<dbReference type="PANTHER" id="PTHR11096:SF1">
    <property type="entry name" value="RNA 3'-TERMINAL PHOSPHATE CYCLASE-LIKE PROTEIN"/>
    <property type="match status" value="1"/>
</dbReference>
<evidence type="ECO:0008006" key="10">
    <source>
        <dbReference type="Google" id="ProtNLM"/>
    </source>
</evidence>
<dbReference type="SUPFAM" id="SSF55205">
    <property type="entry name" value="EPT/RTPC-like"/>
    <property type="match status" value="1"/>
</dbReference>
<feature type="domain" description="RNA 3'-terminal phosphate cyclase insert" evidence="7">
    <location>
        <begin position="178"/>
        <end position="284"/>
    </location>
</feature>
<dbReference type="PANTHER" id="PTHR11096">
    <property type="entry name" value="RNA 3' TERMINAL PHOSPHATE CYCLASE"/>
    <property type="match status" value="1"/>
</dbReference>
<gene>
    <name evidence="8" type="ORF">WJX73_010607</name>
</gene>
<dbReference type="InterPro" id="IPR037136">
    <property type="entry name" value="RNA3'_phos_cyclase_dom_sf"/>
</dbReference>
<dbReference type="InterPro" id="IPR000228">
    <property type="entry name" value="RNA3'_term_phos_cyc"/>
</dbReference>
<reference evidence="8 9" key="1">
    <citation type="journal article" date="2024" name="Nat. Commun.">
        <title>Phylogenomics reveals the evolutionary origins of lichenization in chlorophyte algae.</title>
        <authorList>
            <person name="Puginier C."/>
            <person name="Libourel C."/>
            <person name="Otte J."/>
            <person name="Skaloud P."/>
            <person name="Haon M."/>
            <person name="Grisel S."/>
            <person name="Petersen M."/>
            <person name="Berrin J.G."/>
            <person name="Delaux P.M."/>
            <person name="Dal Grande F."/>
            <person name="Keller J."/>
        </authorList>
    </citation>
    <scope>NUCLEOTIDE SEQUENCE [LARGE SCALE GENOMIC DNA]</scope>
    <source>
        <strain evidence="8 9">SAG 2036</strain>
    </source>
</reference>
<dbReference type="InterPro" id="IPR023797">
    <property type="entry name" value="RNA3'_phos_cyclase_dom"/>
</dbReference>
<dbReference type="AlphaFoldDB" id="A0AAW1P7M4"/>
<sequence>MLKFRGCQHFRQRLVAATLSGRAIRIDEIRSQDQNPGLRDFEACLLRLIEKITNGCVVEINETGTSMRYRPGFTVGGSHYVHDCGKSRSVGYFLEPLLMLALFGQKPLDILLKGITTDMLDPSVDTWRTVTFPLLRKLSDSLDGLAIQVLRRGSAPKGGGEVSVHIPVLTAVPPISLTEEGMVKRIRGVAFSTRVSPQMCNRMVDGARGILNPLLADVFIFTDHMSGVESGLSPGFGITLVAETTSGQLLSAEASVAMTNHEHGSLQVPEQVGQQAAHALLEEIHRGGVCDSAHQGLLLLLCALGPKEINQVRLGPLTPHAVRTLRHLRELFGVTFNVAPEADSHTIFLSCIGAGIKNISKKAS</sequence>
<feature type="active site" description="Tele-AMP-histidine intermediate" evidence="5">
    <location>
        <position position="320"/>
    </location>
</feature>
<evidence type="ECO:0000313" key="8">
    <source>
        <dbReference type="EMBL" id="KAK9804622.1"/>
    </source>
</evidence>
<organism evidence="8 9">
    <name type="scientific">Symbiochloris irregularis</name>
    <dbReference type="NCBI Taxonomy" id="706552"/>
    <lineage>
        <taxon>Eukaryota</taxon>
        <taxon>Viridiplantae</taxon>
        <taxon>Chlorophyta</taxon>
        <taxon>core chlorophytes</taxon>
        <taxon>Trebouxiophyceae</taxon>
        <taxon>Trebouxiales</taxon>
        <taxon>Trebouxiaceae</taxon>
        <taxon>Symbiochloris</taxon>
    </lineage>
</organism>
<keyword evidence="4" id="KW-0539">Nucleus</keyword>
<evidence type="ECO:0000256" key="4">
    <source>
        <dbReference type="ARBA" id="ARBA00023242"/>
    </source>
</evidence>
<dbReference type="InterPro" id="IPR013792">
    <property type="entry name" value="RNA3'P_cycl/enolpyr_Trfase_a/b"/>
</dbReference>
<dbReference type="GO" id="GO:0005730">
    <property type="term" value="C:nucleolus"/>
    <property type="evidence" value="ECO:0007669"/>
    <property type="project" value="UniProtKB-SubCell"/>
</dbReference>
<dbReference type="InterPro" id="IPR020719">
    <property type="entry name" value="RNA3'_term_phos_cycl-like_CS"/>
</dbReference>
<dbReference type="GO" id="GO:0004521">
    <property type="term" value="F:RNA endonuclease activity"/>
    <property type="evidence" value="ECO:0007669"/>
    <property type="project" value="TreeGrafter"/>
</dbReference>
<dbReference type="Proteomes" id="UP001465755">
    <property type="component" value="Unassembled WGS sequence"/>
</dbReference>
<accession>A0AAW1P7M4</accession>
<evidence type="ECO:0000256" key="2">
    <source>
        <dbReference type="ARBA" id="ARBA00007089"/>
    </source>
</evidence>
<dbReference type="InterPro" id="IPR013791">
    <property type="entry name" value="RNA3'-term_phos_cycl_insert"/>
</dbReference>
<dbReference type="Gene3D" id="3.65.10.20">
    <property type="entry name" value="RNA 3'-terminal phosphate cyclase domain"/>
    <property type="match status" value="1"/>
</dbReference>
<comment type="similarity">
    <text evidence="2">Belongs to the RNA 3'-terminal cyclase family. Type 2 subfamily.</text>
</comment>
<dbReference type="InterPro" id="IPR016443">
    <property type="entry name" value="RNA3'_term_phos_cyc_type_2"/>
</dbReference>
<dbReference type="Pfam" id="PF01137">
    <property type="entry name" value="RTC"/>
    <property type="match status" value="1"/>
</dbReference>
<dbReference type="PROSITE" id="PS01287">
    <property type="entry name" value="RTC"/>
    <property type="match status" value="1"/>
</dbReference>
<comment type="subcellular location">
    <subcellularLocation>
        <location evidence="1">Nucleus</location>
        <location evidence="1">Nucleolus</location>
    </subcellularLocation>
</comment>
<comment type="caution">
    <text evidence="8">The sequence shown here is derived from an EMBL/GenBank/DDBJ whole genome shotgun (WGS) entry which is preliminary data.</text>
</comment>
<evidence type="ECO:0000256" key="5">
    <source>
        <dbReference type="PIRSR" id="PIRSR005378-1"/>
    </source>
</evidence>
<protein>
    <recommendedName>
        <fullName evidence="10">RNA 3'-terminal phosphate cyclase-like protein</fullName>
    </recommendedName>
</protein>
<keyword evidence="9" id="KW-1185">Reference proteome</keyword>
<dbReference type="PIRSF" id="PIRSF005378">
    <property type="entry name" value="RNA3'_term_phos_cycl_euk"/>
    <property type="match status" value="1"/>
</dbReference>
<dbReference type="InterPro" id="IPR036553">
    <property type="entry name" value="RPTC_insert"/>
</dbReference>
<dbReference type="EMBL" id="JALJOQ010000049">
    <property type="protein sequence ID" value="KAK9804622.1"/>
    <property type="molecule type" value="Genomic_DNA"/>
</dbReference>
<feature type="domain" description="RNA 3'-terminal phosphate cyclase" evidence="6">
    <location>
        <begin position="3"/>
        <end position="338"/>
    </location>
</feature>
<evidence type="ECO:0000259" key="6">
    <source>
        <dbReference type="Pfam" id="PF01137"/>
    </source>
</evidence>
<dbReference type="NCBIfam" id="TIGR03400">
    <property type="entry name" value="18S_RNA_Rcl1p"/>
    <property type="match status" value="1"/>
</dbReference>
<dbReference type="FunFam" id="3.30.360.20:FF:000001">
    <property type="entry name" value="RNA terminal phosphate cyclase-like 1"/>
    <property type="match status" value="1"/>
</dbReference>
<dbReference type="Pfam" id="PF05189">
    <property type="entry name" value="RTC_insert"/>
    <property type="match status" value="1"/>
</dbReference>
<name>A0AAW1P7M4_9CHLO</name>
<proteinExistence type="inferred from homology"/>
<dbReference type="Gene3D" id="3.30.360.20">
    <property type="entry name" value="RNA 3'-terminal phosphate cyclase, insert domain"/>
    <property type="match status" value="1"/>
</dbReference>
<dbReference type="GO" id="GO:0000479">
    <property type="term" value="P:endonucleolytic cleavage of tricistronic rRNA transcript (SSU-rRNA, 5.8S rRNA, LSU-rRNA)"/>
    <property type="evidence" value="ECO:0007669"/>
    <property type="project" value="TreeGrafter"/>
</dbReference>
<keyword evidence="3" id="KW-0690">Ribosome biogenesis</keyword>
<evidence type="ECO:0000259" key="7">
    <source>
        <dbReference type="Pfam" id="PF05189"/>
    </source>
</evidence>
<evidence type="ECO:0000256" key="1">
    <source>
        <dbReference type="ARBA" id="ARBA00004604"/>
    </source>
</evidence>
<evidence type="ECO:0000313" key="9">
    <source>
        <dbReference type="Proteomes" id="UP001465755"/>
    </source>
</evidence>
<evidence type="ECO:0000256" key="3">
    <source>
        <dbReference type="ARBA" id="ARBA00022517"/>
    </source>
</evidence>
<dbReference type="CDD" id="cd00875">
    <property type="entry name" value="RNA_Cyclase_Class_I"/>
    <property type="match status" value="1"/>
</dbReference>